<evidence type="ECO:0000313" key="2">
    <source>
        <dbReference type="Proteomes" id="UP000824469"/>
    </source>
</evidence>
<reference evidence="1 2" key="1">
    <citation type="journal article" date="2021" name="Nat. Plants">
        <title>The Taxus genome provides insights into paclitaxel biosynthesis.</title>
        <authorList>
            <person name="Xiong X."/>
            <person name="Gou J."/>
            <person name="Liao Q."/>
            <person name="Li Y."/>
            <person name="Zhou Q."/>
            <person name="Bi G."/>
            <person name="Li C."/>
            <person name="Du R."/>
            <person name="Wang X."/>
            <person name="Sun T."/>
            <person name="Guo L."/>
            <person name="Liang H."/>
            <person name="Lu P."/>
            <person name="Wu Y."/>
            <person name="Zhang Z."/>
            <person name="Ro D.K."/>
            <person name="Shang Y."/>
            <person name="Huang S."/>
            <person name="Yan J."/>
        </authorList>
    </citation>
    <scope>NUCLEOTIDE SEQUENCE [LARGE SCALE GENOMIC DNA]</scope>
    <source>
        <strain evidence="1">Ta-2019</strain>
    </source>
</reference>
<dbReference type="AlphaFoldDB" id="A0AA38G6U6"/>
<protein>
    <submittedName>
        <fullName evidence="1">Uncharacterized protein</fullName>
    </submittedName>
</protein>
<name>A0AA38G6U6_TAXCH</name>
<evidence type="ECO:0000313" key="1">
    <source>
        <dbReference type="EMBL" id="KAH9317517.1"/>
    </source>
</evidence>
<gene>
    <name evidence="1" type="ORF">KI387_019286</name>
</gene>
<feature type="non-terminal residue" evidence="1">
    <location>
        <position position="81"/>
    </location>
</feature>
<dbReference type="Proteomes" id="UP000824469">
    <property type="component" value="Unassembled WGS sequence"/>
</dbReference>
<proteinExistence type="predicted"/>
<organism evidence="1 2">
    <name type="scientific">Taxus chinensis</name>
    <name type="common">Chinese yew</name>
    <name type="synonym">Taxus wallichiana var. chinensis</name>
    <dbReference type="NCBI Taxonomy" id="29808"/>
    <lineage>
        <taxon>Eukaryota</taxon>
        <taxon>Viridiplantae</taxon>
        <taxon>Streptophyta</taxon>
        <taxon>Embryophyta</taxon>
        <taxon>Tracheophyta</taxon>
        <taxon>Spermatophyta</taxon>
        <taxon>Pinopsida</taxon>
        <taxon>Pinidae</taxon>
        <taxon>Conifers II</taxon>
        <taxon>Cupressales</taxon>
        <taxon>Taxaceae</taxon>
        <taxon>Taxus</taxon>
    </lineage>
</organism>
<sequence>MGCSTSSQQGTTSTEVISARTTANFWDCIHRVPILPPSHTLEVDTVQAFEFPKNEFEYLRTFMIKKYGGIPSEEDMQLLMN</sequence>
<dbReference type="EMBL" id="JAHRHJ020000004">
    <property type="protein sequence ID" value="KAH9317517.1"/>
    <property type="molecule type" value="Genomic_DNA"/>
</dbReference>
<keyword evidence="2" id="KW-1185">Reference proteome</keyword>
<comment type="caution">
    <text evidence="1">The sequence shown here is derived from an EMBL/GenBank/DDBJ whole genome shotgun (WGS) entry which is preliminary data.</text>
</comment>
<accession>A0AA38G6U6</accession>